<gene>
    <name evidence="2" type="ORF">V6X64_02635</name>
</gene>
<organism evidence="2 3">
    <name type="scientific">Spiribacter onubensis</name>
    <dbReference type="NCBI Taxonomy" id="3122420"/>
    <lineage>
        <taxon>Bacteria</taxon>
        <taxon>Pseudomonadati</taxon>
        <taxon>Pseudomonadota</taxon>
        <taxon>Gammaproteobacteria</taxon>
        <taxon>Chromatiales</taxon>
        <taxon>Ectothiorhodospiraceae</taxon>
        <taxon>Spiribacter</taxon>
    </lineage>
</organism>
<comment type="caution">
    <text evidence="2">The sequence shown here is derived from an EMBL/GenBank/DDBJ whole genome shotgun (WGS) entry which is preliminary data.</text>
</comment>
<feature type="chain" id="PRO_5046278543" evidence="1">
    <location>
        <begin position="22"/>
        <end position="167"/>
    </location>
</feature>
<accession>A0ABV3S6Y2</accession>
<keyword evidence="1" id="KW-0732">Signal</keyword>
<dbReference type="EMBL" id="JBAKFJ010000001">
    <property type="protein sequence ID" value="MEX0385891.1"/>
    <property type="molecule type" value="Genomic_DNA"/>
</dbReference>
<dbReference type="RefSeq" id="WP_367966374.1">
    <property type="nucleotide sequence ID" value="NZ_JBAKFJ010000001.1"/>
</dbReference>
<evidence type="ECO:0000313" key="3">
    <source>
        <dbReference type="Proteomes" id="UP001556653"/>
    </source>
</evidence>
<proteinExistence type="predicted"/>
<evidence type="ECO:0000313" key="2">
    <source>
        <dbReference type="EMBL" id="MEX0385891.1"/>
    </source>
</evidence>
<dbReference type="Proteomes" id="UP001556653">
    <property type="component" value="Unassembled WGS sequence"/>
</dbReference>
<reference evidence="2 3" key="1">
    <citation type="submission" date="2024-02" db="EMBL/GenBank/DDBJ databases">
        <title>New especies of Spiribacter isolated from saline water.</title>
        <authorList>
            <person name="Leon M.J."/>
            <person name="De La Haba R."/>
            <person name="Sanchez-Porro C."/>
            <person name="Ventosa A."/>
        </authorList>
    </citation>
    <scope>NUCLEOTIDE SEQUENCE [LARGE SCALE GENOMIC DNA]</scope>
    <source>
        <strain evidence="3">ag22IC4-227</strain>
    </source>
</reference>
<protein>
    <submittedName>
        <fullName evidence="2">Uncharacterized protein</fullName>
    </submittedName>
</protein>
<keyword evidence="3" id="KW-1185">Reference proteome</keyword>
<name>A0ABV3S6Y2_9GAMM</name>
<evidence type="ECO:0000256" key="1">
    <source>
        <dbReference type="SAM" id="SignalP"/>
    </source>
</evidence>
<sequence>MKKRIAAMVITATMLTTPVFAADEDRAEWLFVQGAENAQVIDSEAIVVPMEREIFAFTDRPERRHEHLNAHEFVSGWEEGSNSFRVDPPNVVISWIEDGILKRQELVFMDASVLDRGRAIRYAITGANPGTLPETMRDVSIYVDGSCIPNGMGACGYQADAGPGGLF</sequence>
<feature type="signal peptide" evidence="1">
    <location>
        <begin position="1"/>
        <end position="21"/>
    </location>
</feature>